<keyword evidence="4 6" id="KW-1133">Transmembrane helix</keyword>
<proteinExistence type="predicted"/>
<name>A0A1M5NAV4_9FIRM</name>
<dbReference type="PANTHER" id="PTHR33545">
    <property type="entry name" value="UPF0750 MEMBRANE PROTEIN YITT-RELATED"/>
    <property type="match status" value="1"/>
</dbReference>
<accession>A0A1M5NAV4</accession>
<gene>
    <name evidence="8" type="ORF">SAMN04488530_10958</name>
</gene>
<dbReference type="InterPro" id="IPR019264">
    <property type="entry name" value="DUF2179"/>
</dbReference>
<dbReference type="Pfam" id="PF02588">
    <property type="entry name" value="YitT_membrane"/>
    <property type="match status" value="1"/>
</dbReference>
<dbReference type="OrthoDB" id="3180973at2"/>
<keyword evidence="2" id="KW-1003">Cell membrane</keyword>
<dbReference type="STRING" id="1121321.SAMN04488530_10958"/>
<dbReference type="EMBL" id="FQWX01000009">
    <property type="protein sequence ID" value="SHG86123.1"/>
    <property type="molecule type" value="Genomic_DNA"/>
</dbReference>
<feature type="transmembrane region" description="Helical" evidence="6">
    <location>
        <begin position="84"/>
        <end position="100"/>
    </location>
</feature>
<dbReference type="PANTHER" id="PTHR33545:SF5">
    <property type="entry name" value="UPF0750 MEMBRANE PROTEIN YITT"/>
    <property type="match status" value="1"/>
</dbReference>
<feature type="transmembrane region" description="Helical" evidence="6">
    <location>
        <begin position="112"/>
        <end position="131"/>
    </location>
</feature>
<dbReference type="Gene3D" id="3.30.70.120">
    <property type="match status" value="1"/>
</dbReference>
<comment type="subcellular location">
    <subcellularLocation>
        <location evidence="1">Cell membrane</location>
        <topology evidence="1">Multi-pass membrane protein</topology>
    </subcellularLocation>
</comment>
<dbReference type="Pfam" id="PF10035">
    <property type="entry name" value="DUF2179"/>
    <property type="match status" value="1"/>
</dbReference>
<dbReference type="InterPro" id="IPR051461">
    <property type="entry name" value="UPF0750_membrane"/>
</dbReference>
<keyword evidence="5 6" id="KW-0472">Membrane</keyword>
<dbReference type="InterPro" id="IPR003740">
    <property type="entry name" value="YitT"/>
</dbReference>
<feature type="transmembrane region" description="Helical" evidence="6">
    <location>
        <begin position="12"/>
        <end position="34"/>
    </location>
</feature>
<evidence type="ECO:0000256" key="4">
    <source>
        <dbReference type="ARBA" id="ARBA00022989"/>
    </source>
</evidence>
<evidence type="ECO:0000313" key="8">
    <source>
        <dbReference type="EMBL" id="SHG86123.1"/>
    </source>
</evidence>
<evidence type="ECO:0000313" key="9">
    <source>
        <dbReference type="Proteomes" id="UP000243255"/>
    </source>
</evidence>
<dbReference type="CDD" id="cd16380">
    <property type="entry name" value="YitT_C"/>
    <property type="match status" value="1"/>
</dbReference>
<dbReference type="AlphaFoldDB" id="A0A1M5NAV4"/>
<feature type="domain" description="DUF2179" evidence="7">
    <location>
        <begin position="226"/>
        <end position="280"/>
    </location>
</feature>
<dbReference type="PROSITE" id="PS51257">
    <property type="entry name" value="PROKAR_LIPOPROTEIN"/>
    <property type="match status" value="1"/>
</dbReference>
<dbReference type="GO" id="GO:0005886">
    <property type="term" value="C:plasma membrane"/>
    <property type="evidence" value="ECO:0007669"/>
    <property type="project" value="UniProtKB-SubCell"/>
</dbReference>
<reference evidence="9" key="1">
    <citation type="submission" date="2016-11" db="EMBL/GenBank/DDBJ databases">
        <authorList>
            <person name="Varghese N."/>
            <person name="Submissions S."/>
        </authorList>
    </citation>
    <scope>NUCLEOTIDE SEQUENCE [LARGE SCALE GENOMIC DNA]</scope>
    <source>
        <strain evidence="9">DSM 2635</strain>
    </source>
</reference>
<feature type="transmembrane region" description="Helical" evidence="6">
    <location>
        <begin position="160"/>
        <end position="188"/>
    </location>
</feature>
<evidence type="ECO:0000256" key="2">
    <source>
        <dbReference type="ARBA" id="ARBA00022475"/>
    </source>
</evidence>
<dbReference type="InterPro" id="IPR015867">
    <property type="entry name" value="N-reg_PII/ATP_PRibTrfase_C"/>
</dbReference>
<evidence type="ECO:0000256" key="1">
    <source>
        <dbReference type="ARBA" id="ARBA00004651"/>
    </source>
</evidence>
<dbReference type="RefSeq" id="WP_073125188.1">
    <property type="nucleotide sequence ID" value="NZ_BAABCH010000102.1"/>
</dbReference>
<keyword evidence="3 6" id="KW-0812">Transmembrane</keyword>
<evidence type="ECO:0000256" key="3">
    <source>
        <dbReference type="ARBA" id="ARBA00022692"/>
    </source>
</evidence>
<sequence>MSKVNTALQDNIFLRYSVIILGMLIACIGINGFLRPARLLSGGVTGIAASINYITDINVGLLTFLINIPIFILGFIYLEKDFCITSLINMLLFSFLLGITQEIGRIIPINDILLQSIYGGVLAGIGTGLVFKTKSSQGGTDIIAAILKFKKNIPMKDTTFSINILIVCVGGVLFGMKLALYTLLALFINAYSMNFMKDAMNCQKSVMVISRESDLIAKDIMKTLIRGVTFLDAEGAYTHEKKKIIYCIVSSTEIPKIKEIALKYDNKAFISVNDVNEVKGRGFKEKYL</sequence>
<evidence type="ECO:0000256" key="6">
    <source>
        <dbReference type="SAM" id="Phobius"/>
    </source>
</evidence>
<dbReference type="Proteomes" id="UP000243255">
    <property type="component" value="Unassembled WGS sequence"/>
</dbReference>
<dbReference type="PIRSF" id="PIRSF006483">
    <property type="entry name" value="Membrane_protein_YitT"/>
    <property type="match status" value="1"/>
</dbReference>
<protein>
    <submittedName>
        <fullName evidence="8">Uncharacterized membrane-anchored protein YitT, contains DUF161 and DUF2179 domains</fullName>
    </submittedName>
</protein>
<organism evidence="8 9">
    <name type="scientific">Asaccharospora irregularis DSM 2635</name>
    <dbReference type="NCBI Taxonomy" id="1121321"/>
    <lineage>
        <taxon>Bacteria</taxon>
        <taxon>Bacillati</taxon>
        <taxon>Bacillota</taxon>
        <taxon>Clostridia</taxon>
        <taxon>Peptostreptococcales</taxon>
        <taxon>Peptostreptococcaceae</taxon>
        <taxon>Asaccharospora</taxon>
    </lineage>
</organism>
<keyword evidence="9" id="KW-1185">Reference proteome</keyword>
<evidence type="ECO:0000256" key="5">
    <source>
        <dbReference type="ARBA" id="ARBA00023136"/>
    </source>
</evidence>
<evidence type="ECO:0000259" key="7">
    <source>
        <dbReference type="Pfam" id="PF10035"/>
    </source>
</evidence>
<feature type="transmembrane region" description="Helical" evidence="6">
    <location>
        <begin position="55"/>
        <end position="78"/>
    </location>
</feature>